<dbReference type="EMBL" id="CAJVQC010044605">
    <property type="protein sequence ID" value="CAG8779878.1"/>
    <property type="molecule type" value="Genomic_DNA"/>
</dbReference>
<gene>
    <name evidence="1" type="ORF">RPERSI_LOCUS17420</name>
</gene>
<feature type="non-terminal residue" evidence="1">
    <location>
        <position position="1"/>
    </location>
</feature>
<comment type="caution">
    <text evidence="1">The sequence shown here is derived from an EMBL/GenBank/DDBJ whole genome shotgun (WGS) entry which is preliminary data.</text>
</comment>
<reference evidence="1" key="1">
    <citation type="submission" date="2021-06" db="EMBL/GenBank/DDBJ databases">
        <authorList>
            <person name="Kallberg Y."/>
            <person name="Tangrot J."/>
            <person name="Rosling A."/>
        </authorList>
    </citation>
    <scope>NUCLEOTIDE SEQUENCE</scope>
    <source>
        <strain evidence="1">MA461A</strain>
    </source>
</reference>
<accession>A0ACA9R7E5</accession>
<dbReference type="Proteomes" id="UP000789920">
    <property type="component" value="Unassembled WGS sequence"/>
</dbReference>
<evidence type="ECO:0000313" key="1">
    <source>
        <dbReference type="EMBL" id="CAG8779878.1"/>
    </source>
</evidence>
<sequence>ICEKCRCPLTDIKKVYFTSSPSGQTGLRVSLAFLATLQVLNPHVKIYHINTLLLQAGTDNGLSLLTIDSRERKYHLAIYQKKKCLLAPQIISRENLIQFQQQFPDFPVRKDFRETDLLANFQKLKKDFVLIQNIQDPAEKDSGKNWKILGGMIVIVFILAVIIGFWGARKMWAESEAPKKEGITELEKGLGTNRSKLQDYFVIYVPSDGKLLPYIVFKKDHNWGANELYETDKTFYFNCLKDSYREFNTKEEVIEFLRDKDSFF</sequence>
<protein>
    <submittedName>
        <fullName evidence="1">29388_t:CDS:1</fullName>
    </submittedName>
</protein>
<organism evidence="1 2">
    <name type="scientific">Racocetra persica</name>
    <dbReference type="NCBI Taxonomy" id="160502"/>
    <lineage>
        <taxon>Eukaryota</taxon>
        <taxon>Fungi</taxon>
        <taxon>Fungi incertae sedis</taxon>
        <taxon>Mucoromycota</taxon>
        <taxon>Glomeromycotina</taxon>
        <taxon>Glomeromycetes</taxon>
        <taxon>Diversisporales</taxon>
        <taxon>Gigasporaceae</taxon>
        <taxon>Racocetra</taxon>
    </lineage>
</organism>
<keyword evidence="2" id="KW-1185">Reference proteome</keyword>
<name>A0ACA9R7E5_9GLOM</name>
<proteinExistence type="predicted"/>
<evidence type="ECO:0000313" key="2">
    <source>
        <dbReference type="Proteomes" id="UP000789920"/>
    </source>
</evidence>